<feature type="region of interest" description="Disordered" evidence="1">
    <location>
        <begin position="1"/>
        <end position="113"/>
    </location>
</feature>
<organism evidence="4 5">
    <name type="scientific">Angomonas deanei</name>
    <dbReference type="NCBI Taxonomy" id="59799"/>
    <lineage>
        <taxon>Eukaryota</taxon>
        <taxon>Discoba</taxon>
        <taxon>Euglenozoa</taxon>
        <taxon>Kinetoplastea</taxon>
        <taxon>Metakinetoplastina</taxon>
        <taxon>Trypanosomatida</taxon>
        <taxon>Trypanosomatidae</taxon>
        <taxon>Strigomonadinae</taxon>
        <taxon>Angomonas</taxon>
    </lineage>
</organism>
<dbReference type="InterPro" id="IPR023298">
    <property type="entry name" value="ATPase_P-typ_TM_dom_sf"/>
</dbReference>
<sequence>MSSAKPPNPADVRSEEEFSEREGGAVADTHETAVEMAPAAAFPHPEQNSVFQDTERREASEDTSSRTSSVYEAEPVYNDKKISSGSSAGSRGDDSVFIGNHQGDEPTPESYDPTSKWWSLSLENVFNLVQLDDAGVGLDKEDVPRHGAELGDNVIPVSGGAKWYVILAKQFMNAITVVLLIVIVISAVFKDWLNSGGNGDSHF</sequence>
<dbReference type="SMART" id="SM00831">
    <property type="entry name" value="Cation_ATPase_N"/>
    <property type="match status" value="1"/>
</dbReference>
<gene>
    <name evidence="4" type="ORF">ADEAN_000432100</name>
</gene>
<feature type="domain" description="Cation-transporting P-type ATPase N-terminal" evidence="3">
    <location>
        <begin position="116"/>
        <end position="191"/>
    </location>
</feature>
<keyword evidence="2" id="KW-1133">Transmembrane helix</keyword>
<dbReference type="InterPro" id="IPR004014">
    <property type="entry name" value="ATPase_P-typ_cation-transptr_N"/>
</dbReference>
<dbReference type="VEuPathDB" id="TriTrypDB:ADEAN_000432100"/>
<reference evidence="4 5" key="1">
    <citation type="submission" date="2020-08" db="EMBL/GenBank/DDBJ databases">
        <authorList>
            <person name="Newling K."/>
            <person name="Davey J."/>
            <person name="Forrester S."/>
        </authorList>
    </citation>
    <scope>NUCLEOTIDE SEQUENCE [LARGE SCALE GENOMIC DNA]</scope>
    <source>
        <strain evidence="5">Crithidia deanei Carvalho (ATCC PRA-265)</strain>
    </source>
</reference>
<feature type="transmembrane region" description="Helical" evidence="2">
    <location>
        <begin position="171"/>
        <end position="189"/>
    </location>
</feature>
<keyword evidence="5" id="KW-1185">Reference proteome</keyword>
<dbReference type="SUPFAM" id="SSF81665">
    <property type="entry name" value="Calcium ATPase, transmembrane domain M"/>
    <property type="match status" value="1"/>
</dbReference>
<evidence type="ECO:0000313" key="4">
    <source>
        <dbReference type="EMBL" id="CAD2216843.1"/>
    </source>
</evidence>
<dbReference type="Pfam" id="PF00690">
    <property type="entry name" value="Cation_ATPase_N"/>
    <property type="match status" value="1"/>
</dbReference>
<keyword evidence="2" id="KW-0812">Transmembrane</keyword>
<feature type="compositionally biased region" description="Basic and acidic residues" evidence="1">
    <location>
        <begin position="53"/>
        <end position="64"/>
    </location>
</feature>
<accession>A0A7G2CDS5</accession>
<keyword evidence="2" id="KW-0472">Membrane</keyword>
<evidence type="ECO:0000259" key="3">
    <source>
        <dbReference type="SMART" id="SM00831"/>
    </source>
</evidence>
<dbReference type="EMBL" id="LR877151">
    <property type="protein sequence ID" value="CAD2216843.1"/>
    <property type="molecule type" value="Genomic_DNA"/>
</dbReference>
<dbReference type="Proteomes" id="UP000515908">
    <property type="component" value="Chromosome 07"/>
</dbReference>
<dbReference type="AlphaFoldDB" id="A0A7G2CDS5"/>
<protein>
    <submittedName>
        <fullName evidence="4">Cation transporter/ATPase, N-terminus, putative</fullName>
    </submittedName>
</protein>
<evidence type="ECO:0000256" key="2">
    <source>
        <dbReference type="SAM" id="Phobius"/>
    </source>
</evidence>
<feature type="compositionally biased region" description="Basic and acidic residues" evidence="1">
    <location>
        <begin position="12"/>
        <end position="33"/>
    </location>
</feature>
<evidence type="ECO:0000256" key="1">
    <source>
        <dbReference type="SAM" id="MobiDB-lite"/>
    </source>
</evidence>
<proteinExistence type="predicted"/>
<name>A0A7G2CDS5_9TRYP</name>
<evidence type="ECO:0000313" key="5">
    <source>
        <dbReference type="Proteomes" id="UP000515908"/>
    </source>
</evidence>